<protein>
    <submittedName>
        <fullName evidence="2">Uncharacterized protein</fullName>
    </submittedName>
</protein>
<sequence>MRLSVITICVVAVILAMVYHSDARWWRKRYPCSKKTSRAAKPYYFGKTNLWCMMKYGKKGKRSAPKRHNLWSLSHSFIYYDGWYFEFGVGKTHKAVYNTRAVKSNRCKSRRDKKPAGYSTLSVECLKKCTKNYKGKYGKYRLLTHNCHHFANRISNILCNWKSCPSWCK</sequence>
<dbReference type="EMBL" id="GELH01001029">
    <property type="protein sequence ID" value="JAS03243.1"/>
    <property type="molecule type" value="Transcribed_RNA"/>
</dbReference>
<proteinExistence type="predicted"/>
<dbReference type="EMBL" id="GELH01001030">
    <property type="protein sequence ID" value="JAS03242.1"/>
    <property type="molecule type" value="Transcribed_RNA"/>
</dbReference>
<dbReference type="AlphaFoldDB" id="A0A194ALC9"/>
<dbReference type="InterPro" id="IPR042266">
    <property type="entry name" value="PPPDE_sf"/>
</dbReference>
<accession>A0A194ALC9</accession>
<evidence type="ECO:0000313" key="2">
    <source>
        <dbReference type="EMBL" id="JAS03242.1"/>
    </source>
</evidence>
<keyword evidence="1" id="KW-0732">Signal</keyword>
<organism evidence="2">
    <name type="scientific">Pinctada fucata</name>
    <name type="common">Akoya pearl oyster</name>
    <name type="synonym">Pinctada imbricata fucata</name>
    <dbReference type="NCBI Taxonomy" id="50426"/>
    <lineage>
        <taxon>Eukaryota</taxon>
        <taxon>Metazoa</taxon>
        <taxon>Spiralia</taxon>
        <taxon>Lophotrochozoa</taxon>
        <taxon>Mollusca</taxon>
        <taxon>Bivalvia</taxon>
        <taxon>Autobranchia</taxon>
        <taxon>Pteriomorphia</taxon>
        <taxon>Pterioida</taxon>
        <taxon>Pterioidea</taxon>
        <taxon>Pteriidae</taxon>
        <taxon>Pinctada</taxon>
    </lineage>
</organism>
<name>A0A194ALC9_PINFU</name>
<feature type="chain" id="PRO_5013481051" evidence="1">
    <location>
        <begin position="24"/>
        <end position="169"/>
    </location>
</feature>
<dbReference type="Gene3D" id="3.90.1720.30">
    <property type="entry name" value="PPPDE domains"/>
    <property type="match status" value="1"/>
</dbReference>
<evidence type="ECO:0000256" key="1">
    <source>
        <dbReference type="SAM" id="SignalP"/>
    </source>
</evidence>
<feature type="signal peptide" evidence="1">
    <location>
        <begin position="1"/>
        <end position="23"/>
    </location>
</feature>
<reference evidence="2" key="1">
    <citation type="submission" date="2016-03" db="EMBL/GenBank/DDBJ databases">
        <authorList>
            <person name="Ploux O."/>
        </authorList>
    </citation>
    <scope>NUCLEOTIDE SEQUENCE</scope>
    <source>
        <tissue evidence="2">Mantle</tissue>
    </source>
</reference>